<dbReference type="Proteomes" id="UP001164929">
    <property type="component" value="Chromosome 11"/>
</dbReference>
<keyword evidence="2" id="KW-1185">Reference proteome</keyword>
<protein>
    <submittedName>
        <fullName evidence="1">Uncharacterized protein</fullName>
    </submittedName>
</protein>
<reference evidence="1" key="1">
    <citation type="journal article" date="2023" name="Mol. Ecol. Resour.">
        <title>Chromosome-level genome assembly of a triploid poplar Populus alba 'Berolinensis'.</title>
        <authorList>
            <person name="Chen S."/>
            <person name="Yu Y."/>
            <person name="Wang X."/>
            <person name="Wang S."/>
            <person name="Zhang T."/>
            <person name="Zhou Y."/>
            <person name="He R."/>
            <person name="Meng N."/>
            <person name="Wang Y."/>
            <person name="Liu W."/>
            <person name="Liu Z."/>
            <person name="Liu J."/>
            <person name="Guo Q."/>
            <person name="Huang H."/>
            <person name="Sederoff R.R."/>
            <person name="Wang G."/>
            <person name="Qu G."/>
            <person name="Chen S."/>
        </authorList>
    </citation>
    <scope>NUCLEOTIDE SEQUENCE</scope>
    <source>
        <strain evidence="1">SC-2020</strain>
    </source>
</reference>
<dbReference type="AlphaFoldDB" id="A0AAD6M6P9"/>
<gene>
    <name evidence="1" type="ORF">NC653_026897</name>
</gene>
<proteinExistence type="predicted"/>
<name>A0AAD6M6P9_9ROSI</name>
<accession>A0AAD6M6P9</accession>
<dbReference type="EMBL" id="JAQIZT010000011">
    <property type="protein sequence ID" value="KAJ6978602.1"/>
    <property type="molecule type" value="Genomic_DNA"/>
</dbReference>
<sequence length="93" mass="10766">MGGDSTDSYKLGNIMTVVRSRTQGLRVEKERSASHRKLWAFDLDTSYMLRIRKDQCASNGLRSLLWVASHARTRCPRNFLKFYHHVKKGLTIP</sequence>
<evidence type="ECO:0000313" key="2">
    <source>
        <dbReference type="Proteomes" id="UP001164929"/>
    </source>
</evidence>
<evidence type="ECO:0000313" key="1">
    <source>
        <dbReference type="EMBL" id="KAJ6978602.1"/>
    </source>
</evidence>
<organism evidence="1 2">
    <name type="scientific">Populus alba x Populus x berolinensis</name>
    <dbReference type="NCBI Taxonomy" id="444605"/>
    <lineage>
        <taxon>Eukaryota</taxon>
        <taxon>Viridiplantae</taxon>
        <taxon>Streptophyta</taxon>
        <taxon>Embryophyta</taxon>
        <taxon>Tracheophyta</taxon>
        <taxon>Spermatophyta</taxon>
        <taxon>Magnoliopsida</taxon>
        <taxon>eudicotyledons</taxon>
        <taxon>Gunneridae</taxon>
        <taxon>Pentapetalae</taxon>
        <taxon>rosids</taxon>
        <taxon>fabids</taxon>
        <taxon>Malpighiales</taxon>
        <taxon>Salicaceae</taxon>
        <taxon>Saliceae</taxon>
        <taxon>Populus</taxon>
    </lineage>
</organism>
<comment type="caution">
    <text evidence="1">The sequence shown here is derived from an EMBL/GenBank/DDBJ whole genome shotgun (WGS) entry which is preliminary data.</text>
</comment>